<dbReference type="KEGG" id="soz:Spy49_0458"/>
<organism evidence="1 2">
    <name type="scientific">Streptococcus pyogenes serotype M49 (strain NZ131)</name>
    <dbReference type="NCBI Taxonomy" id="471876"/>
    <lineage>
        <taxon>Bacteria</taxon>
        <taxon>Bacillati</taxon>
        <taxon>Bacillota</taxon>
        <taxon>Bacilli</taxon>
        <taxon>Lactobacillales</taxon>
        <taxon>Streptococcaceae</taxon>
        <taxon>Streptococcus</taxon>
    </lineage>
</organism>
<evidence type="ECO:0000313" key="2">
    <source>
        <dbReference type="Proteomes" id="UP000001039"/>
    </source>
</evidence>
<dbReference type="AlphaFoldDB" id="A0A0H3BZ65"/>
<evidence type="ECO:0000313" key="1">
    <source>
        <dbReference type="EMBL" id="ACI60789.1"/>
    </source>
</evidence>
<protein>
    <submittedName>
        <fullName evidence="1">Uncharacterized protein</fullName>
    </submittedName>
</protein>
<dbReference type="EMBL" id="CP000829">
    <property type="protein sequence ID" value="ACI60789.1"/>
    <property type="molecule type" value="Genomic_DNA"/>
</dbReference>
<gene>
    <name evidence="1" type="ordered locus">Spy49_0458</name>
</gene>
<accession>A0A0H3BZ65</accession>
<sequence>MIYYRLGFIFNEFYPNISGWRQELKTKLTSISLISLHFIGVVDEQKKGEYLGSFSDTSEFLSRHPKIYIISFRYKNQFYILSNKKIDL</sequence>
<dbReference type="HOGENOM" id="CLU_2467721_0_0_9"/>
<proteinExistence type="predicted"/>
<dbReference type="Proteomes" id="UP000001039">
    <property type="component" value="Chromosome"/>
</dbReference>
<name>A0A0H3BZ65_STRPZ</name>
<reference evidence="1 2" key="1">
    <citation type="journal article" date="2008" name="J. Bacteriol.">
        <title>Genome sequence of a nephritogenic and highly transformable M49 strain of Streptococcus pyogenes.</title>
        <authorList>
            <person name="McShan W.M."/>
            <person name="Ferretti J.J."/>
            <person name="Karasawa T."/>
            <person name="Suvorov A.N."/>
            <person name="Lin S."/>
            <person name="Qin B."/>
            <person name="Jia H."/>
            <person name="Kenton S."/>
            <person name="Najar F."/>
            <person name="Wu H."/>
            <person name="Scott J."/>
            <person name="Roe B.A."/>
            <person name="Savic D.J."/>
        </authorList>
    </citation>
    <scope>NUCLEOTIDE SEQUENCE [LARGE SCALE GENOMIC DNA]</scope>
    <source>
        <strain evidence="1 2">NZ131</strain>
    </source>
</reference>